<dbReference type="SUPFAM" id="SSF47413">
    <property type="entry name" value="lambda repressor-like DNA-binding domains"/>
    <property type="match status" value="1"/>
</dbReference>
<dbReference type="Proteomes" id="UP000633219">
    <property type="component" value="Unassembled WGS sequence"/>
</dbReference>
<dbReference type="InterPro" id="IPR010982">
    <property type="entry name" value="Lambda_DNA-bd_dom_sf"/>
</dbReference>
<evidence type="ECO:0000259" key="1">
    <source>
        <dbReference type="PROSITE" id="PS50943"/>
    </source>
</evidence>
<dbReference type="AlphaFoldDB" id="A0A936YSL7"/>
<sequence length="120" mass="13113">MRAARALLGWTISELAEKAKISRNTVALMERNEDARNCRSRKKVADALDAAGVEIVPRDDSRGGGVRFKSIQAEERAVAESLAKFREDKACIAVEVRGHGTRPSAVACDKCAPRTTRQSM</sequence>
<dbReference type="RefSeq" id="WP_201661634.1">
    <property type="nucleotide sequence ID" value="NZ_JAEQNC010000010.1"/>
</dbReference>
<feature type="domain" description="HTH cro/C1-type" evidence="1">
    <location>
        <begin position="1"/>
        <end position="55"/>
    </location>
</feature>
<proteinExistence type="predicted"/>
<keyword evidence="3" id="KW-1185">Reference proteome</keyword>
<dbReference type="InterPro" id="IPR001387">
    <property type="entry name" value="Cro/C1-type_HTH"/>
</dbReference>
<dbReference type="PROSITE" id="PS50943">
    <property type="entry name" value="HTH_CROC1"/>
    <property type="match status" value="1"/>
</dbReference>
<evidence type="ECO:0000313" key="2">
    <source>
        <dbReference type="EMBL" id="MBL0374006.1"/>
    </source>
</evidence>
<dbReference type="EMBL" id="JAEQNC010000010">
    <property type="protein sequence ID" value="MBL0374006.1"/>
    <property type="molecule type" value="Genomic_DNA"/>
</dbReference>
<dbReference type="GO" id="GO:0003677">
    <property type="term" value="F:DNA binding"/>
    <property type="evidence" value="ECO:0007669"/>
    <property type="project" value="InterPro"/>
</dbReference>
<protein>
    <submittedName>
        <fullName evidence="2">Helix-turn-helix transcriptional regulator</fullName>
    </submittedName>
</protein>
<organism evidence="2 3">
    <name type="scientific">Rhizobium setariae</name>
    <dbReference type="NCBI Taxonomy" id="2801340"/>
    <lineage>
        <taxon>Bacteria</taxon>
        <taxon>Pseudomonadati</taxon>
        <taxon>Pseudomonadota</taxon>
        <taxon>Alphaproteobacteria</taxon>
        <taxon>Hyphomicrobiales</taxon>
        <taxon>Rhizobiaceae</taxon>
        <taxon>Rhizobium/Agrobacterium group</taxon>
        <taxon>Rhizobium</taxon>
    </lineage>
</organism>
<dbReference type="Gene3D" id="1.10.260.40">
    <property type="entry name" value="lambda repressor-like DNA-binding domains"/>
    <property type="match status" value="1"/>
</dbReference>
<dbReference type="CDD" id="cd00093">
    <property type="entry name" value="HTH_XRE"/>
    <property type="match status" value="1"/>
</dbReference>
<evidence type="ECO:0000313" key="3">
    <source>
        <dbReference type="Proteomes" id="UP000633219"/>
    </source>
</evidence>
<accession>A0A936YSL7</accession>
<dbReference type="Pfam" id="PF01381">
    <property type="entry name" value="HTH_3"/>
    <property type="match status" value="1"/>
</dbReference>
<name>A0A936YSL7_9HYPH</name>
<comment type="caution">
    <text evidence="2">The sequence shown here is derived from an EMBL/GenBank/DDBJ whole genome shotgun (WGS) entry which is preliminary data.</text>
</comment>
<gene>
    <name evidence="2" type="ORF">JJB09_18450</name>
</gene>
<reference evidence="2" key="1">
    <citation type="submission" date="2021-01" db="EMBL/GenBank/DDBJ databases">
        <title>Rhizobium sp. strain KVB221 16S ribosomal RNA gene Genome sequencing and assembly.</title>
        <authorList>
            <person name="Kang M."/>
        </authorList>
    </citation>
    <scope>NUCLEOTIDE SEQUENCE</scope>
    <source>
        <strain evidence="2">KVB221</strain>
    </source>
</reference>